<dbReference type="Proteomes" id="UP001066276">
    <property type="component" value="Chromosome 2_2"/>
</dbReference>
<dbReference type="InterPro" id="IPR051110">
    <property type="entry name" value="Ly-6/neurotoxin-like_GPI-ap"/>
</dbReference>
<evidence type="ECO:0000256" key="2">
    <source>
        <dbReference type="SAM" id="SignalP"/>
    </source>
</evidence>
<reference evidence="4" key="1">
    <citation type="journal article" date="2022" name="bioRxiv">
        <title>Sequencing and chromosome-scale assembly of the giantPleurodeles waltlgenome.</title>
        <authorList>
            <person name="Brown T."/>
            <person name="Elewa A."/>
            <person name="Iarovenko S."/>
            <person name="Subramanian E."/>
            <person name="Araus A.J."/>
            <person name="Petzold A."/>
            <person name="Susuki M."/>
            <person name="Suzuki K.-i.T."/>
            <person name="Hayashi T."/>
            <person name="Toyoda A."/>
            <person name="Oliveira C."/>
            <person name="Osipova E."/>
            <person name="Leigh N.D."/>
            <person name="Simon A."/>
            <person name="Yun M.H."/>
        </authorList>
    </citation>
    <scope>NUCLEOTIDE SEQUENCE</scope>
    <source>
        <strain evidence="4">20211129_DDA</strain>
        <tissue evidence="4">Liver</tissue>
    </source>
</reference>
<evidence type="ECO:0000313" key="4">
    <source>
        <dbReference type="EMBL" id="KAJ1194669.1"/>
    </source>
</evidence>
<dbReference type="Gene3D" id="2.10.60.10">
    <property type="entry name" value="CD59"/>
    <property type="match status" value="1"/>
</dbReference>
<feature type="signal peptide" evidence="2">
    <location>
        <begin position="1"/>
        <end position="20"/>
    </location>
</feature>
<dbReference type="AlphaFoldDB" id="A0AAV7V275"/>
<dbReference type="InterPro" id="IPR045860">
    <property type="entry name" value="Snake_toxin-like_sf"/>
</dbReference>
<dbReference type="PANTHER" id="PTHR16983:SF16">
    <property type="entry name" value="UPAR_LY6 DOMAIN-CONTAINING PROTEIN"/>
    <property type="match status" value="1"/>
</dbReference>
<sequence>MKPFLLPFLAAALCLEQAAALQCYTCDSVTPSSECTFVKNCSEDAKYCRTTVYAAENGFPFQGDESITRSCAVKCDQSNLDEIGLEHPVLCCSTDLCNCRGVDGSSCGSRSPTTGRSASYALLTAALVYLALCKTQL</sequence>
<keyword evidence="5" id="KW-1185">Reference proteome</keyword>
<dbReference type="Pfam" id="PF00087">
    <property type="entry name" value="Toxin_TOLIP"/>
    <property type="match status" value="1"/>
</dbReference>
<evidence type="ECO:0000259" key="3">
    <source>
        <dbReference type="Pfam" id="PF00087"/>
    </source>
</evidence>
<protein>
    <recommendedName>
        <fullName evidence="3">Snake toxin/toxin-like domain-containing protein</fullName>
    </recommendedName>
</protein>
<dbReference type="InterPro" id="IPR018363">
    <property type="entry name" value="CD59_antigen_CS"/>
</dbReference>
<dbReference type="GO" id="GO:0005886">
    <property type="term" value="C:plasma membrane"/>
    <property type="evidence" value="ECO:0007669"/>
    <property type="project" value="TreeGrafter"/>
</dbReference>
<name>A0AAV7V275_PLEWA</name>
<evidence type="ECO:0000256" key="1">
    <source>
        <dbReference type="ARBA" id="ARBA00022729"/>
    </source>
</evidence>
<evidence type="ECO:0000313" key="5">
    <source>
        <dbReference type="Proteomes" id="UP001066276"/>
    </source>
</evidence>
<organism evidence="4 5">
    <name type="scientific">Pleurodeles waltl</name>
    <name type="common">Iberian ribbed newt</name>
    <dbReference type="NCBI Taxonomy" id="8319"/>
    <lineage>
        <taxon>Eukaryota</taxon>
        <taxon>Metazoa</taxon>
        <taxon>Chordata</taxon>
        <taxon>Craniata</taxon>
        <taxon>Vertebrata</taxon>
        <taxon>Euteleostomi</taxon>
        <taxon>Amphibia</taxon>
        <taxon>Batrachia</taxon>
        <taxon>Caudata</taxon>
        <taxon>Salamandroidea</taxon>
        <taxon>Salamandridae</taxon>
        <taxon>Pleurodelinae</taxon>
        <taxon>Pleurodeles</taxon>
    </lineage>
</organism>
<feature type="chain" id="PRO_5043384052" description="Snake toxin/toxin-like domain-containing protein" evidence="2">
    <location>
        <begin position="21"/>
        <end position="137"/>
    </location>
</feature>
<dbReference type="PANTHER" id="PTHR16983">
    <property type="entry name" value="UPAR/LY6 DOMAIN-CONTAINING PROTEIN"/>
    <property type="match status" value="1"/>
</dbReference>
<dbReference type="PROSITE" id="PS00983">
    <property type="entry name" value="LY6_UPAR"/>
    <property type="match status" value="1"/>
</dbReference>
<dbReference type="InterPro" id="IPR035076">
    <property type="entry name" value="Toxin/TOLIP"/>
</dbReference>
<proteinExistence type="predicted"/>
<dbReference type="FunFam" id="2.10.60.10:FF:000003">
    <property type="entry name" value="lymphocyte antigen 6E isoform X1"/>
    <property type="match status" value="1"/>
</dbReference>
<gene>
    <name evidence="4" type="ORF">NDU88_003955</name>
</gene>
<keyword evidence="1 2" id="KW-0732">Signal</keyword>
<accession>A0AAV7V275</accession>
<dbReference type="SUPFAM" id="SSF57302">
    <property type="entry name" value="Snake toxin-like"/>
    <property type="match status" value="1"/>
</dbReference>
<dbReference type="EMBL" id="JANPWB010000004">
    <property type="protein sequence ID" value="KAJ1194669.1"/>
    <property type="molecule type" value="Genomic_DNA"/>
</dbReference>
<comment type="caution">
    <text evidence="4">The sequence shown here is derived from an EMBL/GenBank/DDBJ whole genome shotgun (WGS) entry which is preliminary data.</text>
</comment>
<feature type="domain" description="Snake toxin/toxin-like" evidence="3">
    <location>
        <begin position="21"/>
        <end position="98"/>
    </location>
</feature>